<dbReference type="KEGG" id="nal:B005_4894"/>
<proteinExistence type="predicted"/>
<protein>
    <submittedName>
        <fullName evidence="1">Uncharacterized protein</fullName>
    </submittedName>
</protein>
<dbReference type="AlphaFoldDB" id="J7LBQ5"/>
<evidence type="ECO:0000313" key="2">
    <source>
        <dbReference type="Proteomes" id="UP000003779"/>
    </source>
</evidence>
<gene>
    <name evidence="1" type="ordered locus">B005_4894</name>
</gene>
<dbReference type="Proteomes" id="UP000003779">
    <property type="component" value="Chromosome"/>
</dbReference>
<evidence type="ECO:0000313" key="1">
    <source>
        <dbReference type="EMBL" id="AFR08249.1"/>
    </source>
</evidence>
<sequence>MRFSYRRAPHTRGWTVAQVSDSHDFVLSPAHAGMDLPVQEARRTILRQQFRWHRRCSICGAGIRDLPENIERSSHLKYGHMAGKRSGKIEVGATWRFDGQ</sequence>
<dbReference type="HOGENOM" id="CLU_2302948_0_0_11"/>
<dbReference type="STRING" id="1205910.B005_4894"/>
<name>J7LBQ5_NOCAA</name>
<accession>J7LBQ5</accession>
<reference evidence="2" key="2">
    <citation type="submission" date="2012-08" db="EMBL/GenBank/DDBJ databases">
        <title>Whole-genome sequence of Nocardiopsis alba strain ATCC BAA-2165 associated with honeybees.</title>
        <authorList>
            <person name="Qiao J."/>
            <person name="Chen L."/>
            <person name="Li Y."/>
            <person name="Wang J."/>
            <person name="Zhang W."/>
            <person name="Chen S."/>
        </authorList>
    </citation>
    <scope>NUCLEOTIDE SEQUENCE [LARGE SCALE GENOMIC DNA]</scope>
    <source>
        <strain evidence="2">ATCC BAA-2165 / BE74</strain>
    </source>
</reference>
<organism evidence="1 2">
    <name type="scientific">Nocardiopsis alba (strain ATCC BAA-2165 / BE74)</name>
    <dbReference type="NCBI Taxonomy" id="1205910"/>
    <lineage>
        <taxon>Bacteria</taxon>
        <taxon>Bacillati</taxon>
        <taxon>Actinomycetota</taxon>
        <taxon>Actinomycetes</taxon>
        <taxon>Streptosporangiales</taxon>
        <taxon>Nocardiopsidaceae</taxon>
        <taxon>Nocardiopsis</taxon>
    </lineage>
</organism>
<dbReference type="EMBL" id="CP003788">
    <property type="protein sequence ID" value="AFR08249.1"/>
    <property type="molecule type" value="Genomic_DNA"/>
</dbReference>
<reference evidence="1 2" key="1">
    <citation type="journal article" date="2012" name="J. Bacteriol.">
        <title>Whole-Genome Sequence of Nocardiopsis alba Strain ATCC BAA-2165, Associated with Honeybees.</title>
        <authorList>
            <person name="Qiao J."/>
            <person name="Chen L."/>
            <person name="Li Y."/>
            <person name="Wang J."/>
            <person name="Zhang W."/>
            <person name="Chen S."/>
        </authorList>
    </citation>
    <scope>NUCLEOTIDE SEQUENCE [LARGE SCALE GENOMIC DNA]</scope>
    <source>
        <strain evidence="2">ATCC BAA-2165 / BE74</strain>
    </source>
</reference>